<name>A0A251VKH0_HELAN</name>
<evidence type="ECO:0000313" key="4">
    <source>
        <dbReference type="Proteomes" id="UP000215914"/>
    </source>
</evidence>
<protein>
    <submittedName>
        <fullName evidence="3">Putative rab-GTPase-TBC domain-containing protein</fullName>
    </submittedName>
    <submittedName>
        <fullName evidence="2">Rab-GTPase-TBC domain superfamily</fullName>
    </submittedName>
</protein>
<reference evidence="2" key="3">
    <citation type="submission" date="2020-06" db="EMBL/GenBank/DDBJ databases">
        <title>Helianthus annuus Genome sequencing and assembly Release 2.</title>
        <authorList>
            <person name="Gouzy J."/>
            <person name="Langlade N."/>
            <person name="Munos S."/>
        </authorList>
    </citation>
    <scope>NUCLEOTIDE SEQUENCE</scope>
    <source>
        <tissue evidence="2">Leaves</tissue>
    </source>
</reference>
<dbReference type="Gramene" id="mRNA:HanXRQr2_Chr01g0005191">
    <property type="protein sequence ID" value="mRNA:HanXRQr2_Chr01g0005191"/>
    <property type="gene ID" value="HanXRQr2_Chr01g0005191"/>
</dbReference>
<dbReference type="STRING" id="4232.A0A251VKH0"/>
<organism evidence="3 4">
    <name type="scientific">Helianthus annuus</name>
    <name type="common">Common sunflower</name>
    <dbReference type="NCBI Taxonomy" id="4232"/>
    <lineage>
        <taxon>Eukaryota</taxon>
        <taxon>Viridiplantae</taxon>
        <taxon>Streptophyta</taxon>
        <taxon>Embryophyta</taxon>
        <taxon>Tracheophyta</taxon>
        <taxon>Spermatophyta</taxon>
        <taxon>Magnoliopsida</taxon>
        <taxon>eudicotyledons</taxon>
        <taxon>Gunneridae</taxon>
        <taxon>Pentapetalae</taxon>
        <taxon>asterids</taxon>
        <taxon>campanulids</taxon>
        <taxon>Asterales</taxon>
        <taxon>Asteraceae</taxon>
        <taxon>Asteroideae</taxon>
        <taxon>Heliantheae alliance</taxon>
        <taxon>Heliantheae</taxon>
        <taxon>Helianthus</taxon>
    </lineage>
</organism>
<dbReference type="InParanoid" id="A0A251VKH0"/>
<feature type="compositionally biased region" description="Basic and acidic residues" evidence="1">
    <location>
        <begin position="167"/>
        <end position="179"/>
    </location>
</feature>
<reference evidence="2 4" key="1">
    <citation type="journal article" date="2017" name="Nature">
        <title>The sunflower genome provides insights into oil metabolism, flowering and Asterid evolution.</title>
        <authorList>
            <person name="Badouin H."/>
            <person name="Gouzy J."/>
            <person name="Grassa C.J."/>
            <person name="Murat F."/>
            <person name="Staton S.E."/>
            <person name="Cottret L."/>
            <person name="Lelandais-Briere C."/>
            <person name="Owens G.L."/>
            <person name="Carrere S."/>
            <person name="Mayjonade B."/>
            <person name="Legrand L."/>
            <person name="Gill N."/>
            <person name="Kane N.C."/>
            <person name="Bowers J.E."/>
            <person name="Hubner S."/>
            <person name="Bellec A."/>
            <person name="Berard A."/>
            <person name="Berges H."/>
            <person name="Blanchet N."/>
            <person name="Boniface M.C."/>
            <person name="Brunel D."/>
            <person name="Catrice O."/>
            <person name="Chaidir N."/>
            <person name="Claudel C."/>
            <person name="Donnadieu C."/>
            <person name="Faraut T."/>
            <person name="Fievet G."/>
            <person name="Helmstetter N."/>
            <person name="King M."/>
            <person name="Knapp S.J."/>
            <person name="Lai Z."/>
            <person name="Le Paslier M.C."/>
            <person name="Lippi Y."/>
            <person name="Lorenzon L."/>
            <person name="Mandel J.R."/>
            <person name="Marage G."/>
            <person name="Marchand G."/>
            <person name="Marquand E."/>
            <person name="Bret-Mestries E."/>
            <person name="Morien E."/>
            <person name="Nambeesan S."/>
            <person name="Nguyen T."/>
            <person name="Pegot-Espagnet P."/>
            <person name="Pouilly N."/>
            <person name="Raftis F."/>
            <person name="Sallet E."/>
            <person name="Schiex T."/>
            <person name="Thomas J."/>
            <person name="Vandecasteele C."/>
            <person name="Vares D."/>
            <person name="Vear F."/>
            <person name="Vautrin S."/>
            <person name="Crespi M."/>
            <person name="Mangin B."/>
            <person name="Burke J.M."/>
            <person name="Salse J."/>
            <person name="Munos S."/>
            <person name="Vincourt P."/>
            <person name="Rieseberg L.H."/>
            <person name="Langlade N.B."/>
        </authorList>
    </citation>
    <scope>NUCLEOTIDE SEQUENCE [LARGE SCALE GENOMIC DNA]</scope>
    <source>
        <strain evidence="4">cv. SF193</strain>
        <tissue evidence="2">Leaves</tissue>
    </source>
</reference>
<evidence type="ECO:0000313" key="3">
    <source>
        <dbReference type="EMBL" id="OTG36117.1"/>
    </source>
</evidence>
<keyword evidence="4" id="KW-1185">Reference proteome</keyword>
<accession>A0A251VKH0</accession>
<evidence type="ECO:0000313" key="2">
    <source>
        <dbReference type="EMBL" id="KAF5820706.1"/>
    </source>
</evidence>
<sequence length="191" mass="21475">MAHPHRKKKADSVDGSSDKTQEGDDGLKEPEAQKDEASSKIHRAQIWAQIRPSLRAIEDMMNARVKKKINTTKTEKITGAEDDSEDEFYDLERSESDPIPEVLPTDGVSVPTDGSLESSIPWKQELEFLVQGGVPMAVRGELWQAFVGVKARHVKNYYENLLLHDSKNDNSVDHQRSEVDEANNNNSVDVY</sequence>
<gene>
    <name evidence="3" type="ORF">HannXRQ_Chr01g0004061</name>
    <name evidence="2" type="ORF">HanXRQr2_Chr01g0005191</name>
</gene>
<evidence type="ECO:0000256" key="1">
    <source>
        <dbReference type="SAM" id="MobiDB-lite"/>
    </source>
</evidence>
<feature type="compositionally biased region" description="Basic and acidic residues" evidence="1">
    <location>
        <begin position="10"/>
        <end position="39"/>
    </location>
</feature>
<dbReference type="InterPro" id="IPR035969">
    <property type="entry name" value="Rab-GAP_TBC_sf"/>
</dbReference>
<reference evidence="3" key="2">
    <citation type="submission" date="2017-02" db="EMBL/GenBank/DDBJ databases">
        <title>Sunflower complete genome.</title>
        <authorList>
            <person name="Langlade N."/>
            <person name="Munos S."/>
        </authorList>
    </citation>
    <scope>NUCLEOTIDE SEQUENCE [LARGE SCALE GENOMIC DNA]</scope>
    <source>
        <tissue evidence="3">Leaves</tissue>
    </source>
</reference>
<dbReference type="Proteomes" id="UP000215914">
    <property type="component" value="Chromosome 1"/>
</dbReference>
<dbReference type="EMBL" id="CM007890">
    <property type="protein sequence ID" value="OTG36117.1"/>
    <property type="molecule type" value="Genomic_DNA"/>
</dbReference>
<feature type="region of interest" description="Disordered" evidence="1">
    <location>
        <begin position="76"/>
        <end position="116"/>
    </location>
</feature>
<dbReference type="SUPFAM" id="SSF47923">
    <property type="entry name" value="Ypt/Rab-GAP domain of gyp1p"/>
    <property type="match status" value="1"/>
</dbReference>
<dbReference type="OrthoDB" id="17687at2759"/>
<feature type="compositionally biased region" description="Polar residues" evidence="1">
    <location>
        <begin position="182"/>
        <end position="191"/>
    </location>
</feature>
<feature type="compositionally biased region" description="Acidic residues" evidence="1">
    <location>
        <begin position="80"/>
        <end position="89"/>
    </location>
</feature>
<feature type="region of interest" description="Disordered" evidence="1">
    <location>
        <begin position="1"/>
        <end position="45"/>
    </location>
</feature>
<feature type="region of interest" description="Disordered" evidence="1">
    <location>
        <begin position="167"/>
        <end position="191"/>
    </location>
</feature>
<dbReference type="EMBL" id="MNCJ02000316">
    <property type="protein sequence ID" value="KAF5820706.1"/>
    <property type="molecule type" value="Genomic_DNA"/>
</dbReference>
<dbReference type="AlphaFoldDB" id="A0A251VKH0"/>
<proteinExistence type="predicted"/>